<evidence type="ECO:0000313" key="1">
    <source>
        <dbReference type="EMBL" id="KAG7347760.1"/>
    </source>
</evidence>
<organism evidence="1 2">
    <name type="scientific">Nitzschia inconspicua</name>
    <dbReference type="NCBI Taxonomy" id="303405"/>
    <lineage>
        <taxon>Eukaryota</taxon>
        <taxon>Sar</taxon>
        <taxon>Stramenopiles</taxon>
        <taxon>Ochrophyta</taxon>
        <taxon>Bacillariophyta</taxon>
        <taxon>Bacillariophyceae</taxon>
        <taxon>Bacillariophycidae</taxon>
        <taxon>Bacillariales</taxon>
        <taxon>Bacillariaceae</taxon>
        <taxon>Nitzschia</taxon>
    </lineage>
</organism>
<name>A0A9K3KRD1_9STRA</name>
<gene>
    <name evidence="1" type="ORF">IV203_016465</name>
</gene>
<dbReference type="Proteomes" id="UP000693970">
    <property type="component" value="Unassembled WGS sequence"/>
</dbReference>
<comment type="caution">
    <text evidence="1">The sequence shown here is derived from an EMBL/GenBank/DDBJ whole genome shotgun (WGS) entry which is preliminary data.</text>
</comment>
<accession>A0A9K3KRD1</accession>
<sequence>MRLVRHCHRHCLSLYAICRYTSPIYSAAIATAIPCHHTSQTDFAIAIRLPLPLLLSIYVVCHCESFANTMPTTNLVSDEIDVAVAALKVQKWTATLPFNGFLCKPTDDVLMASFQDCHDLFSLTQTMYKGFIVRFDPQMFPVVPGGVAKNKDSIKKLFDALMCASHHYGYCQLVSHGQTKAGRR</sequence>
<dbReference type="AlphaFoldDB" id="A0A9K3KRD1"/>
<protein>
    <submittedName>
        <fullName evidence="1">Uncharacterized protein</fullName>
    </submittedName>
</protein>
<dbReference type="EMBL" id="JAGRRH010000020">
    <property type="protein sequence ID" value="KAG7347760.1"/>
    <property type="molecule type" value="Genomic_DNA"/>
</dbReference>
<reference evidence="1" key="2">
    <citation type="submission" date="2021-04" db="EMBL/GenBank/DDBJ databases">
        <authorList>
            <person name="Podell S."/>
        </authorList>
    </citation>
    <scope>NUCLEOTIDE SEQUENCE</scope>
    <source>
        <strain evidence="1">Hildebrandi</strain>
    </source>
</reference>
<proteinExistence type="predicted"/>
<evidence type="ECO:0000313" key="2">
    <source>
        <dbReference type="Proteomes" id="UP000693970"/>
    </source>
</evidence>
<keyword evidence="2" id="KW-1185">Reference proteome</keyword>
<reference evidence="1" key="1">
    <citation type="journal article" date="2021" name="Sci. Rep.">
        <title>Diploid genomic architecture of Nitzschia inconspicua, an elite biomass production diatom.</title>
        <authorList>
            <person name="Oliver A."/>
            <person name="Podell S."/>
            <person name="Pinowska A."/>
            <person name="Traller J.C."/>
            <person name="Smith S.R."/>
            <person name="McClure R."/>
            <person name="Beliaev A."/>
            <person name="Bohutskyi P."/>
            <person name="Hill E.A."/>
            <person name="Rabines A."/>
            <person name="Zheng H."/>
            <person name="Allen L.Z."/>
            <person name="Kuo A."/>
            <person name="Grigoriev I.V."/>
            <person name="Allen A.E."/>
            <person name="Hazlebeck D."/>
            <person name="Allen E.E."/>
        </authorList>
    </citation>
    <scope>NUCLEOTIDE SEQUENCE</scope>
    <source>
        <strain evidence="1">Hildebrandi</strain>
    </source>
</reference>